<dbReference type="EMBL" id="CAJJDN010000107">
    <property type="protein sequence ID" value="CAD8114886.1"/>
    <property type="molecule type" value="Genomic_DNA"/>
</dbReference>
<feature type="region of interest" description="Disordered" evidence="1">
    <location>
        <begin position="98"/>
        <end position="167"/>
    </location>
</feature>
<comment type="caution">
    <text evidence="2">The sequence shown here is derived from an EMBL/GenBank/DDBJ whole genome shotgun (WGS) entry which is preliminary data.</text>
</comment>
<reference evidence="2" key="1">
    <citation type="submission" date="2021-01" db="EMBL/GenBank/DDBJ databases">
        <authorList>
            <consortium name="Genoscope - CEA"/>
            <person name="William W."/>
        </authorList>
    </citation>
    <scope>NUCLEOTIDE SEQUENCE</scope>
</reference>
<feature type="region of interest" description="Disordered" evidence="1">
    <location>
        <begin position="1"/>
        <end position="25"/>
    </location>
</feature>
<name>A0A8S1QHP8_9CILI</name>
<keyword evidence="3" id="KW-1185">Reference proteome</keyword>
<gene>
    <name evidence="2" type="ORF">PSON_ATCC_30995.1.T1070033</name>
</gene>
<organism evidence="2 3">
    <name type="scientific">Paramecium sonneborni</name>
    <dbReference type="NCBI Taxonomy" id="65129"/>
    <lineage>
        <taxon>Eukaryota</taxon>
        <taxon>Sar</taxon>
        <taxon>Alveolata</taxon>
        <taxon>Ciliophora</taxon>
        <taxon>Intramacronucleata</taxon>
        <taxon>Oligohymenophorea</taxon>
        <taxon>Peniculida</taxon>
        <taxon>Parameciidae</taxon>
        <taxon>Paramecium</taxon>
    </lineage>
</organism>
<protein>
    <submittedName>
        <fullName evidence="2">Uncharacterized protein</fullName>
    </submittedName>
</protein>
<feature type="compositionally biased region" description="Basic residues" evidence="1">
    <location>
        <begin position="125"/>
        <end position="135"/>
    </location>
</feature>
<evidence type="ECO:0000313" key="2">
    <source>
        <dbReference type="EMBL" id="CAD8114886.1"/>
    </source>
</evidence>
<feature type="compositionally biased region" description="Low complexity" evidence="1">
    <location>
        <begin position="142"/>
        <end position="154"/>
    </location>
</feature>
<feature type="compositionally biased region" description="Polar residues" evidence="1">
    <location>
        <begin position="13"/>
        <end position="25"/>
    </location>
</feature>
<dbReference type="AlphaFoldDB" id="A0A8S1QHP8"/>
<dbReference type="Proteomes" id="UP000692954">
    <property type="component" value="Unassembled WGS sequence"/>
</dbReference>
<feature type="compositionally biased region" description="Low complexity" evidence="1">
    <location>
        <begin position="98"/>
        <end position="107"/>
    </location>
</feature>
<proteinExistence type="predicted"/>
<accession>A0A8S1QHP8</accession>
<sequence length="257" mass="29377">MGNGCSDQREMTQKSISIRQDSFPQTKQSDFVQISCFAPSSQLTQAETPHALLPSPSRQSISFENTITSKVRVPSEESLFQQQFTQIIENNTIITQKSKKPINSQIQQKKKEKKNKQASQEIIPKHRSFSPKKEKKQQISPQKNINQSSKNQNNTIRNKSSSFQKKNVNQTNEIVIISRRKFSDLPLKSEVAQSKGKISNTNDEHNVQVSWDNISKVKSFSPSPILNRKASDNETVTLKKKKVRFHDQDNIRYGFAN</sequence>
<evidence type="ECO:0000313" key="3">
    <source>
        <dbReference type="Proteomes" id="UP000692954"/>
    </source>
</evidence>
<feature type="compositionally biased region" description="Polar residues" evidence="1">
    <location>
        <begin position="155"/>
        <end position="167"/>
    </location>
</feature>
<dbReference type="OrthoDB" id="305728at2759"/>
<evidence type="ECO:0000256" key="1">
    <source>
        <dbReference type="SAM" id="MobiDB-lite"/>
    </source>
</evidence>